<dbReference type="STRING" id="1120955.SAMN03080610_00538"/>
<proteinExistence type="predicted"/>
<dbReference type="EMBL" id="FMVW01000001">
    <property type="protein sequence ID" value="SCZ23463.1"/>
    <property type="molecule type" value="Genomic_DNA"/>
</dbReference>
<sequence>MTGMGAEMRFDEAERARLERALQARAPGAFHFPEIYGEGWDRLYIGDRVKLGRTFLNAVRAGDFPGVEDTGRKQDSGRVYRWNGR</sequence>
<dbReference type="Proteomes" id="UP000199347">
    <property type="component" value="Unassembled WGS sequence"/>
</dbReference>
<organism evidence="1 2">
    <name type="scientific">Afifella marina DSM 2698</name>
    <dbReference type="NCBI Taxonomy" id="1120955"/>
    <lineage>
        <taxon>Bacteria</taxon>
        <taxon>Pseudomonadati</taxon>
        <taxon>Pseudomonadota</taxon>
        <taxon>Alphaproteobacteria</taxon>
        <taxon>Hyphomicrobiales</taxon>
        <taxon>Afifellaceae</taxon>
        <taxon>Afifella</taxon>
    </lineage>
</organism>
<dbReference type="AlphaFoldDB" id="A0A1G5MEB2"/>
<reference evidence="1 2" key="1">
    <citation type="submission" date="2016-10" db="EMBL/GenBank/DDBJ databases">
        <authorList>
            <person name="de Groot N.N."/>
        </authorList>
    </citation>
    <scope>NUCLEOTIDE SEQUENCE [LARGE SCALE GENOMIC DNA]</scope>
    <source>
        <strain evidence="1 2">DSM 2698</strain>
    </source>
</reference>
<name>A0A1G5MEB2_AFIMA</name>
<dbReference type="InterPro" id="IPR010813">
    <property type="entry name" value="DUF1413"/>
</dbReference>
<dbReference type="Pfam" id="PF07205">
    <property type="entry name" value="DUF1413"/>
    <property type="match status" value="1"/>
</dbReference>
<evidence type="ECO:0000313" key="2">
    <source>
        <dbReference type="Proteomes" id="UP000199347"/>
    </source>
</evidence>
<dbReference type="RefSeq" id="WP_200170476.1">
    <property type="nucleotide sequence ID" value="NZ_FMVW01000001.1"/>
</dbReference>
<gene>
    <name evidence="1" type="ORF">SAMN03080610_00538</name>
</gene>
<evidence type="ECO:0000313" key="1">
    <source>
        <dbReference type="EMBL" id="SCZ23463.1"/>
    </source>
</evidence>
<evidence type="ECO:0008006" key="3">
    <source>
        <dbReference type="Google" id="ProtNLM"/>
    </source>
</evidence>
<protein>
    <recommendedName>
        <fullName evidence="3">DUF1413 domain-containing protein</fullName>
    </recommendedName>
</protein>
<keyword evidence="2" id="KW-1185">Reference proteome</keyword>
<accession>A0A1G5MEB2</accession>